<evidence type="ECO:0000313" key="2">
    <source>
        <dbReference type="EMBL" id="NML44107.1"/>
    </source>
</evidence>
<keyword evidence="3" id="KW-1185">Reference proteome</keyword>
<sequence>MDETQARQMKDQHSRDEAQLRRSQQLSAGDAFSPVESSPQHGAAGPSDGDNEATAVGDYEMALSAERSAWERFRSLSHRSDSTAEWQEWRSAVEARDRATRVLINHLLEGMAGTQA</sequence>
<accession>A0A848H0W8</accession>
<protein>
    <submittedName>
        <fullName evidence="2">Uncharacterized protein</fullName>
    </submittedName>
</protein>
<feature type="compositionally biased region" description="Basic and acidic residues" evidence="1">
    <location>
        <begin position="1"/>
        <end position="20"/>
    </location>
</feature>
<feature type="region of interest" description="Disordered" evidence="1">
    <location>
        <begin position="1"/>
        <end position="60"/>
    </location>
</feature>
<dbReference type="Proteomes" id="UP000541185">
    <property type="component" value="Unassembled WGS sequence"/>
</dbReference>
<gene>
    <name evidence="2" type="ORF">HHL11_10130</name>
</gene>
<comment type="caution">
    <text evidence="2">The sequence shown here is derived from an EMBL/GenBank/DDBJ whole genome shotgun (WGS) entry which is preliminary data.</text>
</comment>
<name>A0A848H0W8_9BURK</name>
<dbReference type="AlphaFoldDB" id="A0A848H0W8"/>
<proteinExistence type="predicted"/>
<dbReference type="EMBL" id="JABBFX010000001">
    <property type="protein sequence ID" value="NML44107.1"/>
    <property type="molecule type" value="Genomic_DNA"/>
</dbReference>
<organism evidence="2 3">
    <name type="scientific">Ramlibacter agri</name>
    <dbReference type="NCBI Taxonomy" id="2728837"/>
    <lineage>
        <taxon>Bacteria</taxon>
        <taxon>Pseudomonadati</taxon>
        <taxon>Pseudomonadota</taxon>
        <taxon>Betaproteobacteria</taxon>
        <taxon>Burkholderiales</taxon>
        <taxon>Comamonadaceae</taxon>
        <taxon>Ramlibacter</taxon>
    </lineage>
</organism>
<reference evidence="2 3" key="1">
    <citation type="submission" date="2020-04" db="EMBL/GenBank/DDBJ databases">
        <title>Ramlibacter sp. G-1-2-2 isolated from soil.</title>
        <authorList>
            <person name="Dahal R.H."/>
        </authorList>
    </citation>
    <scope>NUCLEOTIDE SEQUENCE [LARGE SCALE GENOMIC DNA]</scope>
    <source>
        <strain evidence="2 3">G-1-2-2</strain>
    </source>
</reference>
<dbReference type="RefSeq" id="WP_169418266.1">
    <property type="nucleotide sequence ID" value="NZ_JABBFX010000001.1"/>
</dbReference>
<evidence type="ECO:0000256" key="1">
    <source>
        <dbReference type="SAM" id="MobiDB-lite"/>
    </source>
</evidence>
<evidence type="ECO:0000313" key="3">
    <source>
        <dbReference type="Proteomes" id="UP000541185"/>
    </source>
</evidence>